<feature type="transmembrane region" description="Helical" evidence="1">
    <location>
        <begin position="198"/>
        <end position="217"/>
    </location>
</feature>
<organism evidence="2 3">
    <name type="scientific">Nocardia cyriacigeorgica</name>
    <dbReference type="NCBI Taxonomy" id="135487"/>
    <lineage>
        <taxon>Bacteria</taxon>
        <taxon>Bacillati</taxon>
        <taxon>Actinomycetota</taxon>
        <taxon>Actinomycetes</taxon>
        <taxon>Mycobacteriales</taxon>
        <taxon>Nocardiaceae</taxon>
        <taxon>Nocardia</taxon>
    </lineage>
</organism>
<keyword evidence="1" id="KW-1133">Transmembrane helix</keyword>
<name>A0A5R8NNZ9_9NOCA</name>
<dbReference type="Pfam" id="PF11139">
    <property type="entry name" value="SfLAP"/>
    <property type="match status" value="1"/>
</dbReference>
<evidence type="ECO:0000313" key="2">
    <source>
        <dbReference type="EMBL" id="TLF77345.1"/>
    </source>
</evidence>
<feature type="transmembrane region" description="Helical" evidence="1">
    <location>
        <begin position="38"/>
        <end position="59"/>
    </location>
</feature>
<keyword evidence="1" id="KW-0812">Transmembrane</keyword>
<feature type="transmembrane region" description="Helical" evidence="1">
    <location>
        <begin position="155"/>
        <end position="177"/>
    </location>
</feature>
<feature type="transmembrane region" description="Helical" evidence="1">
    <location>
        <begin position="71"/>
        <end position="92"/>
    </location>
</feature>
<comment type="caution">
    <text evidence="2">The sequence shown here is derived from an EMBL/GenBank/DDBJ whole genome shotgun (WGS) entry which is preliminary data.</text>
</comment>
<evidence type="ECO:0000256" key="1">
    <source>
        <dbReference type="SAM" id="Phobius"/>
    </source>
</evidence>
<accession>A0A5R8NNZ9</accession>
<keyword evidence="1" id="KW-0472">Membrane</keyword>
<evidence type="ECO:0008006" key="4">
    <source>
        <dbReference type="Google" id="ProtNLM"/>
    </source>
</evidence>
<reference evidence="2 3" key="1">
    <citation type="submission" date="2019-05" db="EMBL/GenBank/DDBJ databases">
        <title>Genomes sequences of two Nocardia cyriacigeorgica environmental isolates, type strains Nocardia asteroides ATCC 19247 and Nocardia cyriacigeorgica DSM 44484.</title>
        <authorList>
            <person name="Vautrin F."/>
            <person name="Bergeron E."/>
            <person name="Dubost A."/>
            <person name="Abrouk D."/>
            <person name="Rodriguez Nava V."/>
            <person name="Pujic P."/>
        </authorList>
    </citation>
    <scope>NUCLEOTIDE SEQUENCE [LARGE SCALE GENOMIC DNA]</scope>
    <source>
        <strain evidence="2 3">EML 446</strain>
    </source>
</reference>
<sequence length="221" mass="23396">MADLLVLLLPEMTGLVVTPGAIAGCILLLHSRRPIQNALAFGGAFLCVYALIAMSALLGGASDPGATSKDVAHGTGLAVGLLFLIAGLWVLVRRPATRARNDPPKLLQDLQASGPQRAFVIGIALAVLNPNLFLMMSGMSIISSSDASTWTALEATALLLFAACLDFLVPIGVYYLAGENAQRWLDAMQIWMIRNSRLMSLAVLFGFGALFTARGLVDLLE</sequence>
<dbReference type="Proteomes" id="UP000306378">
    <property type="component" value="Unassembled WGS sequence"/>
</dbReference>
<proteinExistence type="predicted"/>
<dbReference type="EMBL" id="VBUT01000005">
    <property type="protein sequence ID" value="TLF77345.1"/>
    <property type="molecule type" value="Genomic_DNA"/>
</dbReference>
<gene>
    <name evidence="2" type="ORF">FEK34_13380</name>
</gene>
<dbReference type="InterPro" id="IPR021315">
    <property type="entry name" value="Gap/Sap"/>
</dbReference>
<dbReference type="RefSeq" id="WP_138448209.1">
    <property type="nucleotide sequence ID" value="NZ_VBUT01000005.1"/>
</dbReference>
<dbReference type="AlphaFoldDB" id="A0A5R8NNZ9"/>
<protein>
    <recommendedName>
        <fullName evidence="4">GAP family protein</fullName>
    </recommendedName>
</protein>
<feature type="transmembrane region" description="Helical" evidence="1">
    <location>
        <begin position="118"/>
        <end position="143"/>
    </location>
</feature>
<feature type="transmembrane region" description="Helical" evidence="1">
    <location>
        <begin position="12"/>
        <end position="31"/>
    </location>
</feature>
<evidence type="ECO:0000313" key="3">
    <source>
        <dbReference type="Proteomes" id="UP000306378"/>
    </source>
</evidence>